<dbReference type="OrthoDB" id="6402880at2"/>
<name>A0A1T4JIQ2_TREPO</name>
<dbReference type="InterPro" id="IPR024975">
    <property type="entry name" value="NOV_C"/>
</dbReference>
<reference evidence="2 3" key="1">
    <citation type="submission" date="2017-02" db="EMBL/GenBank/DDBJ databases">
        <authorList>
            <person name="Peterson S.W."/>
        </authorList>
    </citation>
    <scope>NUCLEOTIDE SEQUENCE [LARGE SCALE GENOMIC DNA]</scope>
    <source>
        <strain evidence="2 3">ATCC BAA-908</strain>
    </source>
</reference>
<protein>
    <recommendedName>
        <fullName evidence="1">Protein NO VEIN C-terminal domain-containing protein</fullName>
    </recommendedName>
</protein>
<organism evidence="2 3">
    <name type="scientific">Treponema porcinum</name>
    <dbReference type="NCBI Taxonomy" id="261392"/>
    <lineage>
        <taxon>Bacteria</taxon>
        <taxon>Pseudomonadati</taxon>
        <taxon>Spirochaetota</taxon>
        <taxon>Spirochaetia</taxon>
        <taxon>Spirochaetales</taxon>
        <taxon>Treponemataceae</taxon>
        <taxon>Treponema</taxon>
    </lineage>
</organism>
<dbReference type="EMBL" id="FUWG01000003">
    <property type="protein sequence ID" value="SJZ30039.1"/>
    <property type="molecule type" value="Genomic_DNA"/>
</dbReference>
<dbReference type="GeneID" id="78315671"/>
<proteinExistence type="predicted"/>
<gene>
    <name evidence="2" type="ORF">SAMN02745149_00350</name>
</gene>
<sequence>MHTEPEIRRAIKPIIEKYGQLNTTELKAILSEYIEYDEEDLQESDTRNGETLIEQRIRNIVSHARSEDYVYPEGFKVNKTVKPTLFTAITGLSANLKEISISEITKRRKSVKKNDKKRKIYKKIDWTLENERRTELGTKGEIFVYEREKQTVAEFDETAINRVIHLSAKQGDGFGYDIESVNKTGETIFIEVKTTTGAVETPFYMSVNEKSFFEENISNNAYIYRVYNFNPETSHGQIKIISAKELLENYNFDPISFIVTPK</sequence>
<evidence type="ECO:0000313" key="3">
    <source>
        <dbReference type="Proteomes" id="UP000190423"/>
    </source>
</evidence>
<dbReference type="Proteomes" id="UP000190423">
    <property type="component" value="Unassembled WGS sequence"/>
</dbReference>
<feature type="domain" description="Protein NO VEIN C-terminal" evidence="1">
    <location>
        <begin position="145"/>
        <end position="232"/>
    </location>
</feature>
<evidence type="ECO:0000313" key="2">
    <source>
        <dbReference type="EMBL" id="SJZ30039.1"/>
    </source>
</evidence>
<accession>A0A1T4JIQ2</accession>
<dbReference type="Pfam" id="PF13020">
    <property type="entry name" value="NOV_C"/>
    <property type="match status" value="1"/>
</dbReference>
<evidence type="ECO:0000259" key="1">
    <source>
        <dbReference type="Pfam" id="PF13020"/>
    </source>
</evidence>
<keyword evidence="3" id="KW-1185">Reference proteome</keyword>
<dbReference type="AlphaFoldDB" id="A0A1T4JIQ2"/>
<dbReference type="STRING" id="261392.SAMN02745149_00350"/>
<dbReference type="RefSeq" id="WP_078932284.1">
    <property type="nucleotide sequence ID" value="NZ_FUWG01000003.1"/>
</dbReference>